<keyword evidence="3" id="KW-1185">Reference proteome</keyword>
<reference evidence="2" key="1">
    <citation type="submission" date="2021-01" db="EMBL/GenBank/DDBJ databases">
        <authorList>
            <consortium name="Genoscope - CEA"/>
            <person name="William W."/>
        </authorList>
    </citation>
    <scope>NUCLEOTIDE SEQUENCE</scope>
</reference>
<keyword evidence="1" id="KW-0812">Transmembrane</keyword>
<keyword evidence="1" id="KW-1133">Transmembrane helix</keyword>
<feature type="transmembrane region" description="Helical" evidence="1">
    <location>
        <begin position="68"/>
        <end position="85"/>
    </location>
</feature>
<dbReference type="Proteomes" id="UP000688137">
    <property type="component" value="Unassembled WGS sequence"/>
</dbReference>
<feature type="transmembrane region" description="Helical" evidence="1">
    <location>
        <begin position="174"/>
        <end position="192"/>
    </location>
</feature>
<organism evidence="2 3">
    <name type="scientific">Paramecium primaurelia</name>
    <dbReference type="NCBI Taxonomy" id="5886"/>
    <lineage>
        <taxon>Eukaryota</taxon>
        <taxon>Sar</taxon>
        <taxon>Alveolata</taxon>
        <taxon>Ciliophora</taxon>
        <taxon>Intramacronucleata</taxon>
        <taxon>Oligohymenophorea</taxon>
        <taxon>Peniculida</taxon>
        <taxon>Parameciidae</taxon>
        <taxon>Paramecium</taxon>
    </lineage>
</organism>
<comment type="caution">
    <text evidence="2">The sequence shown here is derived from an EMBL/GenBank/DDBJ whole genome shotgun (WGS) entry which is preliminary data.</text>
</comment>
<evidence type="ECO:0000256" key="1">
    <source>
        <dbReference type="SAM" id="Phobius"/>
    </source>
</evidence>
<feature type="transmembrane region" description="Helical" evidence="1">
    <location>
        <begin position="28"/>
        <end position="47"/>
    </location>
</feature>
<feature type="transmembrane region" description="Helical" evidence="1">
    <location>
        <begin position="119"/>
        <end position="144"/>
    </location>
</feature>
<protein>
    <submittedName>
        <fullName evidence="2">Uncharacterized protein</fullName>
    </submittedName>
</protein>
<dbReference type="AlphaFoldDB" id="A0A8S1KLT5"/>
<feature type="transmembrane region" description="Helical" evidence="1">
    <location>
        <begin position="150"/>
        <end position="167"/>
    </location>
</feature>
<evidence type="ECO:0000313" key="2">
    <source>
        <dbReference type="EMBL" id="CAD8056340.1"/>
    </source>
</evidence>
<dbReference type="OMA" id="FFWVYIY"/>
<gene>
    <name evidence="2" type="ORF">PPRIM_AZ9-3.1.T0240263</name>
</gene>
<sequence length="194" mass="23476">MIIQIYEAIEKLLANQDYHHFDSVCYVGLKHSLSIYFLILISFILYLHQTQTIMSGIAYMRLKKVWPLMKNDNVCSLFLTLISSYPLFLDIHLLRLNLFIGLILYVIDKTTTIIQKLPYFRIMILDILCMFFVEILHLLCYTNFYKLCRVFVEFIRIMLWLLIIVYRQQDKSRVLLYVSVTLQFFWVYIYFFKN</sequence>
<proteinExistence type="predicted"/>
<name>A0A8S1KLT5_PARPR</name>
<dbReference type="EMBL" id="CAJJDM010000022">
    <property type="protein sequence ID" value="CAD8056340.1"/>
    <property type="molecule type" value="Genomic_DNA"/>
</dbReference>
<keyword evidence="1" id="KW-0472">Membrane</keyword>
<accession>A0A8S1KLT5</accession>
<evidence type="ECO:0000313" key="3">
    <source>
        <dbReference type="Proteomes" id="UP000688137"/>
    </source>
</evidence>